<keyword evidence="1" id="KW-1133">Transmembrane helix</keyword>
<evidence type="ECO:0000313" key="3">
    <source>
        <dbReference type="Proteomes" id="UP000013165"/>
    </source>
</evidence>
<dbReference type="Proteomes" id="UP000013165">
    <property type="component" value="Unassembled WGS sequence"/>
</dbReference>
<proteinExistence type="predicted"/>
<dbReference type="EMBL" id="APLQ01000014">
    <property type="protein sequence ID" value="ENO12686.1"/>
    <property type="molecule type" value="Genomic_DNA"/>
</dbReference>
<keyword evidence="1" id="KW-0472">Membrane</keyword>
<gene>
    <name evidence="2" type="ORF">J057_14830</name>
</gene>
<dbReference type="AlphaFoldDB" id="N6WMJ7"/>
<reference evidence="2 3" key="1">
    <citation type="journal article" date="2013" name="Genome Announc.">
        <title>Genome Sequence of the Polycyclic Aromatic Hydrocarbon-Degrading Bacterium Strain Marinobacter nanhaiticus D15-8WT.</title>
        <authorList>
            <person name="Cui Z."/>
            <person name="Gao W."/>
            <person name="Li Q."/>
            <person name="Xu G."/>
            <person name="Zheng L."/>
        </authorList>
    </citation>
    <scope>NUCLEOTIDE SEQUENCE [LARGE SCALE GENOMIC DNA]</scope>
    <source>
        <strain evidence="2 3">D15-8W</strain>
    </source>
</reference>
<organism evidence="2 3">
    <name type="scientific">Marinobacter nanhaiticus D15-8W</name>
    <dbReference type="NCBI Taxonomy" id="626887"/>
    <lineage>
        <taxon>Bacteria</taxon>
        <taxon>Pseudomonadati</taxon>
        <taxon>Pseudomonadota</taxon>
        <taxon>Gammaproteobacteria</taxon>
        <taxon>Pseudomonadales</taxon>
        <taxon>Marinobacteraceae</taxon>
        <taxon>Marinobacter</taxon>
    </lineage>
</organism>
<dbReference type="HOGENOM" id="CLU_1376734_0_0_6"/>
<dbReference type="RefSeq" id="WP_004580916.1">
    <property type="nucleotide sequence ID" value="NZ_AP028878.1"/>
</dbReference>
<protein>
    <submittedName>
        <fullName evidence="2">Uncharacterized protein</fullName>
    </submittedName>
</protein>
<name>N6WMJ7_9GAMM</name>
<comment type="caution">
    <text evidence="2">The sequence shown here is derived from an EMBL/GenBank/DDBJ whole genome shotgun (WGS) entry which is preliminary data.</text>
</comment>
<keyword evidence="1" id="KW-0812">Transmembrane</keyword>
<feature type="transmembrane region" description="Helical" evidence="1">
    <location>
        <begin position="155"/>
        <end position="174"/>
    </location>
</feature>
<evidence type="ECO:0000313" key="2">
    <source>
        <dbReference type="EMBL" id="ENO12686.1"/>
    </source>
</evidence>
<accession>N6WMJ7</accession>
<keyword evidence="3" id="KW-1185">Reference proteome</keyword>
<evidence type="ECO:0000256" key="1">
    <source>
        <dbReference type="SAM" id="Phobius"/>
    </source>
</evidence>
<sequence length="198" mass="22338">MVIEVGEIYSNSTTIKLLAREGEVLDARTHAGTNYRTTRHGKKVTLHQDNYESTAFWVRWEDGSQDELQSLPGSVTALPGQRLRVIFASNGRWELSDLARINMSSNRYSVIRSVDYVAETIAEKLFGKGERYIVPGVLSLALAFGVFKYTEIASLAILSITSWPFFQFVVNMPYKRLLKKIKNSVLPAIDRASNAKFQ</sequence>